<dbReference type="WBParaSite" id="maker-unitig_45057-snap-gene-0.1-mRNA-1">
    <property type="protein sequence ID" value="maker-unitig_45057-snap-gene-0.1-mRNA-1"/>
    <property type="gene ID" value="maker-unitig_45057-snap-gene-0.1"/>
</dbReference>
<proteinExistence type="predicted"/>
<dbReference type="Proteomes" id="UP000095280">
    <property type="component" value="Unplaced"/>
</dbReference>
<sequence>ATPAPTRSPLTDCRPGSRCADAAACDSVGAAPQLLSVSGAPSRLHCCAQAAWLGSHAAASSSLFRQPSLRSCSSVAAPAAGVNAGLTFPPQGKDSRWLTLEALPRVPAPHRRRVAASRTPPAHVEVQQNGRGKCQRRGAAMQVPAPAASTCENSCCRMAGRTLIIKELQRCRCCPRAFAVGQYIPISAGVSSV</sequence>
<organism evidence="1 2">
    <name type="scientific">Macrostomum lignano</name>
    <dbReference type="NCBI Taxonomy" id="282301"/>
    <lineage>
        <taxon>Eukaryota</taxon>
        <taxon>Metazoa</taxon>
        <taxon>Spiralia</taxon>
        <taxon>Lophotrochozoa</taxon>
        <taxon>Platyhelminthes</taxon>
        <taxon>Rhabditophora</taxon>
        <taxon>Macrostomorpha</taxon>
        <taxon>Macrostomida</taxon>
        <taxon>Macrostomidae</taxon>
        <taxon>Macrostomum</taxon>
    </lineage>
</organism>
<name>A0A1I8FRT9_9PLAT</name>
<accession>A0A1I8FRT9</accession>
<evidence type="ECO:0000313" key="1">
    <source>
        <dbReference type="Proteomes" id="UP000095280"/>
    </source>
</evidence>
<evidence type="ECO:0000313" key="2">
    <source>
        <dbReference type="WBParaSite" id="maker-unitig_45057-snap-gene-0.1-mRNA-1"/>
    </source>
</evidence>
<dbReference type="AlphaFoldDB" id="A0A1I8FRT9"/>
<protein>
    <submittedName>
        <fullName evidence="2">DAN domain-containing protein</fullName>
    </submittedName>
</protein>
<keyword evidence="1" id="KW-1185">Reference proteome</keyword>
<reference evidence="2" key="1">
    <citation type="submission" date="2016-11" db="UniProtKB">
        <authorList>
            <consortium name="WormBaseParasite"/>
        </authorList>
    </citation>
    <scope>IDENTIFICATION</scope>
</reference>